<accession>A0ABN5NJ44</accession>
<evidence type="ECO:0008006" key="3">
    <source>
        <dbReference type="Google" id="ProtNLM"/>
    </source>
</evidence>
<name>A0ABN5NJ44_9PROT</name>
<evidence type="ECO:0000313" key="2">
    <source>
        <dbReference type="Proteomes" id="UP000256971"/>
    </source>
</evidence>
<protein>
    <recommendedName>
        <fullName evidence="3">Apea-like HEPN domain-containing protein</fullName>
    </recommendedName>
</protein>
<reference evidence="1 2" key="1">
    <citation type="submission" date="2018-08" db="EMBL/GenBank/DDBJ databases">
        <title>Complete genome sequence of type strain Thalassospira indica MCCC 1A01103T, isolated from isolated from deep seawater of the Indian Ocean.</title>
        <authorList>
            <person name="Liu Y."/>
        </authorList>
    </citation>
    <scope>NUCLEOTIDE SEQUENCE [LARGE SCALE GENOMIC DNA]</scope>
    <source>
        <strain evidence="1 2">PB8BT</strain>
    </source>
</reference>
<keyword evidence="2" id="KW-1185">Reference proteome</keyword>
<gene>
    <name evidence="1" type="ORF">DY252_09280</name>
</gene>
<evidence type="ECO:0000313" key="1">
    <source>
        <dbReference type="EMBL" id="AXO14392.1"/>
    </source>
</evidence>
<organism evidence="1 2">
    <name type="scientific">Thalassospira indica</name>
    <dbReference type="NCBI Taxonomy" id="1891279"/>
    <lineage>
        <taxon>Bacteria</taxon>
        <taxon>Pseudomonadati</taxon>
        <taxon>Pseudomonadota</taxon>
        <taxon>Alphaproteobacteria</taxon>
        <taxon>Rhodospirillales</taxon>
        <taxon>Thalassospiraceae</taxon>
        <taxon>Thalassospira</taxon>
    </lineage>
</organism>
<dbReference type="RefSeq" id="WP_064790022.1">
    <property type="nucleotide sequence ID" value="NZ_CP031555.1"/>
</dbReference>
<sequence length="279" mass="32397">MAYYTQIAVFQSRSLKPPLPKIVVHPVKIELVSGPVDLKIPKQHTRIHVLGKSDKLVELGNLHLPKGHNYLILSVQSKDGSIEGLEELNGYLDRTITAVSFLYQPQFFFEQIYRGPLAGSKMAISAFTRAAEYEQIDSKFLADEIRNLYAKFSGDSKTFQRFTLMSKFYRRSLDFDPSEEKFLMLWTAFEVYPMDGTSNIKKLKELIEKITGRTIDEIERNIGIGRLYGLRCNLIHDGRLDKELFEDIFRKLELLLHEVFREMVRLPYSGSLERFFEKN</sequence>
<dbReference type="EMBL" id="CP031555">
    <property type="protein sequence ID" value="AXO14392.1"/>
    <property type="molecule type" value="Genomic_DNA"/>
</dbReference>
<dbReference type="Proteomes" id="UP000256971">
    <property type="component" value="Chromosome"/>
</dbReference>
<proteinExistence type="predicted"/>